<dbReference type="InterPro" id="IPR047184">
    <property type="entry name" value="KANK1-4"/>
</dbReference>
<evidence type="ECO:0000313" key="3">
    <source>
        <dbReference type="EMBL" id="CAI6359876.1"/>
    </source>
</evidence>
<evidence type="ECO:0000256" key="2">
    <source>
        <dbReference type="SAM" id="MobiDB-lite"/>
    </source>
</evidence>
<proteinExistence type="predicted"/>
<keyword evidence="4" id="KW-1185">Reference proteome</keyword>
<sequence>MYSARNRNAMITDDTFQIQDWLRSNGNHDRGYPEFDYHHRIRPLSPVKRHRISTITDGRVPDRRRQLKSMESLLGLSDENLNGKHLNSEAVTRASPDVQDSLDRALMDFEETLELAFQSNSIVPPPRGFSNQNLVEGDESNFNKLDSSFESNTTTGSSGYSTKPDQSMHRSLNTYNELQLIREQMVKSLEIIKDLEEQVKLVPMLKAQVSSLNLEKQRLSSELEKHKTFENTNKYATVGSGWSLSASPANRRVTVSTKEVGVNCVPMCRDVGVTTPSATSVNTSTMTERPPSGAAVHTQTDAATKTATMVAHTQTKDVVKPATSVAHTQTMAVTDVQPATVIVAEVAAVTPTTTANVGTQSSRPAAVRTTTVGVTARPRTYDASVAAKPTLKHVGCSADVSTDAKPAAAPVTRATQTDATQTDARDDRSGHNRTTQTEAVAVPEVAAVRANPTEVASTRANPAEVASTRANPTESAVTRPNYATIGRRSNSFHHYTAGGAADTTTSPVTSKIPRLKPVTPELNRKVLTRQDTYTKTAAEICTDDLQHQPSFSSSPPPPPHVTDDVSRSKESMSSTPELQNGLPESDMNFQPIQDELYKDSPSKEMKGALKVLNDSLKKTSATLLPRTQLKQAIDIVREEWFKVTSSSNCGGHLVKNYVNWFTSYSPVLLEFIINMTDAAGNTVLHYSISHGNFDVVSNILDTGVCNVNLTNDAGYSSVMLVSLADIKNEDEMKIITRLFKCGDVNLQAKKHGQTTLMLAVSHGKSEVVKLLLECGANLNMQDEDGSTALMCAAEHGLQDIVNILLACPECDVSIADNDGSTALSIAMEAGHKEIGIALYAKQHILSRENSPFNLSKSKRSRSANTVMPSNNMTYSHLSLKKSPSLQPREYATLSSMLKTRIP</sequence>
<evidence type="ECO:0008006" key="5">
    <source>
        <dbReference type="Google" id="ProtNLM"/>
    </source>
</evidence>
<accession>A0AAV0WWL4</accession>
<dbReference type="EMBL" id="CARXXK010000002">
    <property type="protein sequence ID" value="CAI6359876.1"/>
    <property type="molecule type" value="Genomic_DNA"/>
</dbReference>
<feature type="compositionally biased region" description="Basic and acidic residues" evidence="2">
    <location>
        <begin position="561"/>
        <end position="570"/>
    </location>
</feature>
<dbReference type="SMART" id="SM00248">
    <property type="entry name" value="ANK"/>
    <property type="match status" value="4"/>
</dbReference>
<evidence type="ECO:0000313" key="4">
    <source>
        <dbReference type="Proteomes" id="UP001160148"/>
    </source>
</evidence>
<dbReference type="InterPro" id="IPR036770">
    <property type="entry name" value="Ankyrin_rpt-contain_sf"/>
</dbReference>
<dbReference type="Pfam" id="PF12796">
    <property type="entry name" value="Ank_2"/>
    <property type="match status" value="1"/>
</dbReference>
<dbReference type="GO" id="GO:0005737">
    <property type="term" value="C:cytoplasm"/>
    <property type="evidence" value="ECO:0007669"/>
    <property type="project" value="TreeGrafter"/>
</dbReference>
<dbReference type="PROSITE" id="PS50297">
    <property type="entry name" value="ANK_REP_REGION"/>
    <property type="match status" value="2"/>
</dbReference>
<dbReference type="AlphaFoldDB" id="A0AAV0WWL4"/>
<feature type="region of interest" description="Disordered" evidence="2">
    <location>
        <begin position="496"/>
        <end position="524"/>
    </location>
</feature>
<dbReference type="Gene3D" id="1.25.40.20">
    <property type="entry name" value="Ankyrin repeat-containing domain"/>
    <property type="match status" value="1"/>
</dbReference>
<protein>
    <recommendedName>
        <fullName evidence="5">KN motif and ankyrin repeat domain-containing protein 2</fullName>
    </recommendedName>
</protein>
<dbReference type="Proteomes" id="UP001160148">
    <property type="component" value="Unassembled WGS sequence"/>
</dbReference>
<feature type="compositionally biased region" description="Low complexity" evidence="2">
    <location>
        <begin position="151"/>
        <end position="162"/>
    </location>
</feature>
<dbReference type="GO" id="GO:0030837">
    <property type="term" value="P:negative regulation of actin filament polymerization"/>
    <property type="evidence" value="ECO:0007669"/>
    <property type="project" value="InterPro"/>
</dbReference>
<feature type="compositionally biased region" description="Low complexity" evidence="2">
    <location>
        <begin position="412"/>
        <end position="422"/>
    </location>
</feature>
<feature type="compositionally biased region" description="Polar residues" evidence="2">
    <location>
        <begin position="468"/>
        <end position="478"/>
    </location>
</feature>
<dbReference type="InterPro" id="IPR002110">
    <property type="entry name" value="Ankyrin_rpt"/>
</dbReference>
<reference evidence="3 4" key="1">
    <citation type="submission" date="2023-01" db="EMBL/GenBank/DDBJ databases">
        <authorList>
            <person name="Whitehead M."/>
        </authorList>
    </citation>
    <scope>NUCLEOTIDE SEQUENCE [LARGE SCALE GENOMIC DNA]</scope>
</reference>
<feature type="region of interest" description="Disordered" evidence="2">
    <location>
        <begin position="140"/>
        <end position="169"/>
    </location>
</feature>
<dbReference type="GO" id="GO:0005856">
    <property type="term" value="C:cytoskeleton"/>
    <property type="evidence" value="ECO:0007669"/>
    <property type="project" value="TreeGrafter"/>
</dbReference>
<evidence type="ECO:0000256" key="1">
    <source>
        <dbReference type="PROSITE-ProRule" id="PRU00023"/>
    </source>
</evidence>
<feature type="repeat" description="ANK" evidence="1">
    <location>
        <begin position="679"/>
        <end position="704"/>
    </location>
</feature>
<name>A0AAV0WWL4_9HEMI</name>
<dbReference type="SUPFAM" id="SSF48403">
    <property type="entry name" value="Ankyrin repeat"/>
    <property type="match status" value="1"/>
</dbReference>
<feature type="compositionally biased region" description="Polar residues" evidence="2">
    <location>
        <begin position="140"/>
        <end position="150"/>
    </location>
</feature>
<dbReference type="PANTHER" id="PTHR24168:SF21">
    <property type="entry name" value="KANK, ISOFORM D"/>
    <property type="match status" value="1"/>
</dbReference>
<dbReference type="Pfam" id="PF00023">
    <property type="entry name" value="Ank"/>
    <property type="match status" value="1"/>
</dbReference>
<feature type="region of interest" description="Disordered" evidence="2">
    <location>
        <begin position="546"/>
        <end position="587"/>
    </location>
</feature>
<feature type="repeat" description="ANK" evidence="1">
    <location>
        <begin position="751"/>
        <end position="783"/>
    </location>
</feature>
<organism evidence="3 4">
    <name type="scientific">Macrosiphum euphorbiae</name>
    <name type="common">potato aphid</name>
    <dbReference type="NCBI Taxonomy" id="13131"/>
    <lineage>
        <taxon>Eukaryota</taxon>
        <taxon>Metazoa</taxon>
        <taxon>Ecdysozoa</taxon>
        <taxon>Arthropoda</taxon>
        <taxon>Hexapoda</taxon>
        <taxon>Insecta</taxon>
        <taxon>Pterygota</taxon>
        <taxon>Neoptera</taxon>
        <taxon>Paraneoptera</taxon>
        <taxon>Hemiptera</taxon>
        <taxon>Sternorrhyncha</taxon>
        <taxon>Aphidomorpha</taxon>
        <taxon>Aphidoidea</taxon>
        <taxon>Aphididae</taxon>
        <taxon>Macrosiphini</taxon>
        <taxon>Macrosiphum</taxon>
    </lineage>
</organism>
<dbReference type="PANTHER" id="PTHR24168">
    <property type="entry name" value="KN MOTIF AND ANKYRIN REPEAT DOMAIN-CONTAINING"/>
    <property type="match status" value="1"/>
</dbReference>
<comment type="caution">
    <text evidence="3">The sequence shown here is derived from an EMBL/GenBank/DDBJ whole genome shotgun (WGS) entry which is preliminary data.</text>
</comment>
<feature type="region of interest" description="Disordered" evidence="2">
    <location>
        <begin position="453"/>
        <end position="482"/>
    </location>
</feature>
<gene>
    <name evidence="3" type="ORF">MEUPH1_LOCUS15241</name>
</gene>
<keyword evidence="1" id="KW-0040">ANK repeat</keyword>
<dbReference type="PROSITE" id="PS50088">
    <property type="entry name" value="ANK_REPEAT"/>
    <property type="match status" value="2"/>
</dbReference>
<feature type="region of interest" description="Disordered" evidence="2">
    <location>
        <begin position="402"/>
        <end position="436"/>
    </location>
</feature>
<dbReference type="PRINTS" id="PR01415">
    <property type="entry name" value="ANKYRIN"/>
</dbReference>